<dbReference type="Gene3D" id="1.25.40.900">
    <property type="match status" value="1"/>
</dbReference>
<proteinExistence type="predicted"/>
<dbReference type="SUPFAM" id="SSF48452">
    <property type="entry name" value="TPR-like"/>
    <property type="match status" value="1"/>
</dbReference>
<dbReference type="InterPro" id="IPR011990">
    <property type="entry name" value="TPR-like_helical_dom_sf"/>
</dbReference>
<dbReference type="OrthoDB" id="1147023at2"/>
<keyword evidence="3" id="KW-1185">Reference proteome</keyword>
<reference evidence="2 3" key="1">
    <citation type="submission" date="2018-05" db="EMBL/GenBank/DDBJ databases">
        <title>Marinifilum breve JC075T sp. nov., a marine bacterium isolated from Yongle Blue Hole in the South China Sea.</title>
        <authorList>
            <person name="Fu T."/>
        </authorList>
    </citation>
    <scope>NUCLEOTIDE SEQUENCE [LARGE SCALE GENOMIC DNA]</scope>
    <source>
        <strain evidence="2 3">JC075</strain>
    </source>
</reference>
<feature type="domain" description="SusD-like N-terminal" evidence="1">
    <location>
        <begin position="25"/>
        <end position="231"/>
    </location>
</feature>
<gene>
    <name evidence="2" type="ORF">DF185_22760</name>
</gene>
<evidence type="ECO:0000259" key="1">
    <source>
        <dbReference type="Pfam" id="PF14322"/>
    </source>
</evidence>
<dbReference type="Proteomes" id="UP000248079">
    <property type="component" value="Unassembled WGS sequence"/>
</dbReference>
<accession>A0A2V3ZRJ3</accession>
<organism evidence="2 3">
    <name type="scientific">Marinifilum breve</name>
    <dbReference type="NCBI Taxonomy" id="2184082"/>
    <lineage>
        <taxon>Bacteria</taxon>
        <taxon>Pseudomonadati</taxon>
        <taxon>Bacteroidota</taxon>
        <taxon>Bacteroidia</taxon>
        <taxon>Marinilabiliales</taxon>
        <taxon>Marinifilaceae</taxon>
    </lineage>
</organism>
<dbReference type="AlphaFoldDB" id="A0A2V3ZRJ3"/>
<protein>
    <recommendedName>
        <fullName evidence="1">SusD-like N-terminal domain-containing protein</fullName>
    </recommendedName>
</protein>
<dbReference type="InterPro" id="IPR033985">
    <property type="entry name" value="SusD-like_N"/>
</dbReference>
<evidence type="ECO:0000313" key="3">
    <source>
        <dbReference type="Proteomes" id="UP000248079"/>
    </source>
</evidence>
<sequence length="511" mass="59032">MTQMNKNLLYILTIVAALGFTSCDKYLDTTPDNRMELDSEEKVKELLTSAYPEFTYGLFCFAMSDNADDKGPGHQSMINNEQGYFWEEFSDVNQDSPAGYWDKCYSAISHANKALEFIESQKVGGEIPNSYLPYYGEALVIRAYCHFMLVNLWGNPYNPATAASDLGVPYVTEVETVVFKDYKRETVAKVYELIEKDLVEGLQYIDDSAYDVPKYHFNKAAANTFASRFYLYKGEWQKVVDYSTDALGSNASSYLRNLSGKYKNMGLNEQITEYTKSTEPANFMLTSNVTYWFYYFQAVLQYGYTSNVSEQGIKQKLFDNIFNLTGNNEWCQATASFGEGDDFILKWGYFFKRMDVNSDIGWYYAMTPKIVAEEALFNRIEANVMLKKYTEAEQDLDSYFEKRMTNYADENKVTEANITAAYQDDSNADSPLNPWYDFDDKQRTYLNCVIDTRRREFYYNGMRWFDIRRFNLKVVHKVKNGTPVILEANDARKALQIPVSAQQYGLQSNAR</sequence>
<comment type="caution">
    <text evidence="2">The sequence shown here is derived from an EMBL/GenBank/DDBJ whole genome shotgun (WGS) entry which is preliminary data.</text>
</comment>
<dbReference type="PROSITE" id="PS51257">
    <property type="entry name" value="PROKAR_LIPOPROTEIN"/>
    <property type="match status" value="1"/>
</dbReference>
<dbReference type="EMBL" id="QFLI01000020">
    <property type="protein sequence ID" value="PXX95015.1"/>
    <property type="molecule type" value="Genomic_DNA"/>
</dbReference>
<name>A0A2V3ZRJ3_9BACT</name>
<dbReference type="Pfam" id="PF14322">
    <property type="entry name" value="SusD-like_3"/>
    <property type="match status" value="1"/>
</dbReference>
<evidence type="ECO:0000313" key="2">
    <source>
        <dbReference type="EMBL" id="PXX95015.1"/>
    </source>
</evidence>
<dbReference type="Gene3D" id="1.25.40.390">
    <property type="match status" value="1"/>
</dbReference>